<dbReference type="AlphaFoldDB" id="A0A9P0C485"/>
<dbReference type="InterPro" id="IPR052876">
    <property type="entry name" value="Insect_Hormone_Regulators"/>
</dbReference>
<evidence type="ECO:0000313" key="3">
    <source>
        <dbReference type="Proteomes" id="UP001154114"/>
    </source>
</evidence>
<keyword evidence="3" id="KW-1185">Reference proteome</keyword>
<accession>A0A9P0C485</accession>
<dbReference type="InterPro" id="IPR029034">
    <property type="entry name" value="Cystine-knot_cytokine"/>
</dbReference>
<evidence type="ECO:0000256" key="1">
    <source>
        <dbReference type="SAM" id="Phobius"/>
    </source>
</evidence>
<dbReference type="PANTHER" id="PTHR39940">
    <property type="entry name" value="PROTHORACICOTROPIC HORMONE, ISOFORM F"/>
    <property type="match status" value="1"/>
</dbReference>
<evidence type="ECO:0008006" key="4">
    <source>
        <dbReference type="Google" id="ProtNLM"/>
    </source>
</evidence>
<dbReference type="SUPFAM" id="SSF57501">
    <property type="entry name" value="Cystine-knot cytokines"/>
    <property type="match status" value="1"/>
</dbReference>
<reference evidence="2" key="1">
    <citation type="submission" date="2021-12" db="EMBL/GenBank/DDBJ databases">
        <authorList>
            <person name="King R."/>
        </authorList>
    </citation>
    <scope>NUCLEOTIDE SEQUENCE</scope>
</reference>
<dbReference type="EMBL" id="LR824011">
    <property type="protein sequence ID" value="CAH0627206.1"/>
    <property type="molecule type" value="Genomic_DNA"/>
</dbReference>
<sequence length="258" mass="29923">MDPFIHLSIKSFYIREENFPRVFISLVVPEQSGPVMITRPLVLVIVCFGLFILIQSLVPKVMALKQSNVDEYMLEDQRTRKRKNYVVRLARDGEIPDNPGNLGNDYGTDFIKPDPSNPEELSAFIVDYANMIRNDVILLDNSVETRTRKRGNIKVKKFNQAIPDPPCSCEYNKITKDLGEDVYPRFVETRNCTIGPQQTCLPPYICKENLYELTVIRRREWFKKESSEVPHDLKLKWIAEKRPVSVGCVCTRDYIMEN</sequence>
<feature type="transmembrane region" description="Helical" evidence="1">
    <location>
        <begin position="37"/>
        <end position="58"/>
    </location>
</feature>
<gene>
    <name evidence="2" type="ORF">CINC_LOCUS12620</name>
</gene>
<evidence type="ECO:0000313" key="2">
    <source>
        <dbReference type="EMBL" id="CAH0627206.1"/>
    </source>
</evidence>
<dbReference type="OrthoDB" id="5950649at2759"/>
<dbReference type="Gene3D" id="2.10.90.10">
    <property type="entry name" value="Cystine-knot cytokines"/>
    <property type="match status" value="1"/>
</dbReference>
<dbReference type="PANTHER" id="PTHR39940:SF1">
    <property type="entry name" value="PROTHORACICOTROPIC HORMONE, ISOFORM F"/>
    <property type="match status" value="1"/>
</dbReference>
<keyword evidence="1" id="KW-1133">Transmembrane helix</keyword>
<proteinExistence type="predicted"/>
<dbReference type="Proteomes" id="UP001154114">
    <property type="component" value="Chromosome 8"/>
</dbReference>
<organism evidence="2 3">
    <name type="scientific">Chrysodeixis includens</name>
    <name type="common">Soybean looper</name>
    <name type="synonym">Pseudoplusia includens</name>
    <dbReference type="NCBI Taxonomy" id="689277"/>
    <lineage>
        <taxon>Eukaryota</taxon>
        <taxon>Metazoa</taxon>
        <taxon>Ecdysozoa</taxon>
        <taxon>Arthropoda</taxon>
        <taxon>Hexapoda</taxon>
        <taxon>Insecta</taxon>
        <taxon>Pterygota</taxon>
        <taxon>Neoptera</taxon>
        <taxon>Endopterygota</taxon>
        <taxon>Lepidoptera</taxon>
        <taxon>Glossata</taxon>
        <taxon>Ditrysia</taxon>
        <taxon>Noctuoidea</taxon>
        <taxon>Noctuidae</taxon>
        <taxon>Plusiinae</taxon>
        <taxon>Chrysodeixis</taxon>
    </lineage>
</organism>
<keyword evidence="1" id="KW-0472">Membrane</keyword>
<name>A0A9P0C485_CHRIL</name>
<keyword evidence="1" id="KW-0812">Transmembrane</keyword>
<protein>
    <recommendedName>
        <fullName evidence="4">Prothoracicotropic hormone</fullName>
    </recommendedName>
</protein>